<dbReference type="PROSITE" id="PS51367">
    <property type="entry name" value="THAUMATIN_2"/>
    <property type="match status" value="1"/>
</dbReference>
<reference evidence="2" key="2">
    <citation type="journal article" date="2024" name="Plant">
        <title>Genomic evolution and insights into agronomic trait innovations of Sesamum species.</title>
        <authorList>
            <person name="Miao H."/>
            <person name="Wang L."/>
            <person name="Qu L."/>
            <person name="Liu H."/>
            <person name="Sun Y."/>
            <person name="Le M."/>
            <person name="Wang Q."/>
            <person name="Wei S."/>
            <person name="Zheng Y."/>
            <person name="Lin W."/>
            <person name="Duan Y."/>
            <person name="Cao H."/>
            <person name="Xiong S."/>
            <person name="Wang X."/>
            <person name="Wei L."/>
            <person name="Li C."/>
            <person name="Ma Q."/>
            <person name="Ju M."/>
            <person name="Zhao R."/>
            <person name="Li G."/>
            <person name="Mu C."/>
            <person name="Tian Q."/>
            <person name="Mei H."/>
            <person name="Zhang T."/>
            <person name="Gao T."/>
            <person name="Zhang H."/>
        </authorList>
    </citation>
    <scope>NUCLEOTIDE SEQUENCE</scope>
    <source>
        <strain evidence="2">KEN8</strain>
    </source>
</reference>
<feature type="compositionally biased region" description="Basic residues" evidence="1">
    <location>
        <begin position="20"/>
        <end position="29"/>
    </location>
</feature>
<dbReference type="Gene3D" id="2.60.110.10">
    <property type="entry name" value="Thaumatin"/>
    <property type="match status" value="1"/>
</dbReference>
<evidence type="ECO:0000313" key="2">
    <source>
        <dbReference type="EMBL" id="KAL0324324.1"/>
    </source>
</evidence>
<dbReference type="Pfam" id="PF00314">
    <property type="entry name" value="Thaumatin"/>
    <property type="match status" value="1"/>
</dbReference>
<evidence type="ECO:0000256" key="1">
    <source>
        <dbReference type="SAM" id="MobiDB-lite"/>
    </source>
</evidence>
<protein>
    <submittedName>
        <fullName evidence="2">Protein P21</fullName>
    </submittedName>
</protein>
<dbReference type="InterPro" id="IPR001938">
    <property type="entry name" value="Thaumatin"/>
</dbReference>
<dbReference type="InterPro" id="IPR037176">
    <property type="entry name" value="Osmotin/thaumatin-like_sf"/>
</dbReference>
<comment type="caution">
    <text evidence="2">The sequence shown here is derived from an EMBL/GenBank/DDBJ whole genome shotgun (WGS) entry which is preliminary data.</text>
</comment>
<sequence>MLSSSTSRITAPTPSGPPPSRRRPPSRPRAKLDHRLPQRPQAGQNLGPNQLHIRRIRPGQLPDRGLQRADPVQILRVPAHTLAEYGLNSFGHKDYYDISVLEGFNVPMEFSPTTNGCTRPIRCAADITGECPNELKTPGGCHNPCTVYKTTEYCCHSGRAGRRICRGFSS</sequence>
<dbReference type="PANTHER" id="PTHR31048">
    <property type="entry name" value="OS03G0233200 PROTEIN"/>
    <property type="match status" value="1"/>
</dbReference>
<dbReference type="AlphaFoldDB" id="A0AAW2M0Q0"/>
<accession>A0AAW2M0Q0</accession>
<gene>
    <name evidence="2" type="ORF">Scaly_2399500</name>
</gene>
<organism evidence="2">
    <name type="scientific">Sesamum calycinum</name>
    <dbReference type="NCBI Taxonomy" id="2727403"/>
    <lineage>
        <taxon>Eukaryota</taxon>
        <taxon>Viridiplantae</taxon>
        <taxon>Streptophyta</taxon>
        <taxon>Embryophyta</taxon>
        <taxon>Tracheophyta</taxon>
        <taxon>Spermatophyta</taxon>
        <taxon>Magnoliopsida</taxon>
        <taxon>eudicotyledons</taxon>
        <taxon>Gunneridae</taxon>
        <taxon>Pentapetalae</taxon>
        <taxon>asterids</taxon>
        <taxon>lamiids</taxon>
        <taxon>Lamiales</taxon>
        <taxon>Pedaliaceae</taxon>
        <taxon>Sesamum</taxon>
    </lineage>
</organism>
<proteinExistence type="predicted"/>
<reference evidence="2" key="1">
    <citation type="submission" date="2020-06" db="EMBL/GenBank/DDBJ databases">
        <authorList>
            <person name="Li T."/>
            <person name="Hu X."/>
            <person name="Zhang T."/>
            <person name="Song X."/>
            <person name="Zhang H."/>
            <person name="Dai N."/>
            <person name="Sheng W."/>
            <person name="Hou X."/>
            <person name="Wei L."/>
        </authorList>
    </citation>
    <scope>NUCLEOTIDE SEQUENCE</scope>
    <source>
        <strain evidence="2">KEN8</strain>
        <tissue evidence="2">Leaf</tissue>
    </source>
</reference>
<dbReference type="SMART" id="SM00205">
    <property type="entry name" value="THN"/>
    <property type="match status" value="1"/>
</dbReference>
<dbReference type="SUPFAM" id="SSF49870">
    <property type="entry name" value="Osmotin, thaumatin-like protein"/>
    <property type="match status" value="1"/>
</dbReference>
<feature type="compositionally biased region" description="Polar residues" evidence="1">
    <location>
        <begin position="1"/>
        <end position="10"/>
    </location>
</feature>
<dbReference type="EMBL" id="JACGWM010000015">
    <property type="protein sequence ID" value="KAL0324324.1"/>
    <property type="molecule type" value="Genomic_DNA"/>
</dbReference>
<name>A0AAW2M0Q0_9LAMI</name>
<feature type="region of interest" description="Disordered" evidence="1">
    <location>
        <begin position="1"/>
        <end position="52"/>
    </location>
</feature>